<dbReference type="Proteomes" id="UP000021315">
    <property type="component" value="Unassembled WGS sequence"/>
</dbReference>
<dbReference type="InterPro" id="IPR050428">
    <property type="entry name" value="TCS_sensor_his_kinase"/>
</dbReference>
<feature type="transmembrane region" description="Helical" evidence="12">
    <location>
        <begin position="189"/>
        <end position="208"/>
    </location>
</feature>
<keyword evidence="8" id="KW-0418">Kinase</keyword>
<evidence type="ECO:0000256" key="8">
    <source>
        <dbReference type="ARBA" id="ARBA00022777"/>
    </source>
</evidence>
<dbReference type="Pfam" id="PF00512">
    <property type="entry name" value="HisKA"/>
    <property type="match status" value="1"/>
</dbReference>
<evidence type="ECO:0000256" key="3">
    <source>
        <dbReference type="ARBA" id="ARBA00012438"/>
    </source>
</evidence>
<dbReference type="EC" id="2.7.13.3" evidence="3"/>
<protein>
    <recommendedName>
        <fullName evidence="3">histidine kinase</fullName>
        <ecNumber evidence="3">2.7.13.3</ecNumber>
    </recommendedName>
</protein>
<dbReference type="Gene3D" id="1.10.287.130">
    <property type="match status" value="1"/>
</dbReference>
<keyword evidence="7 12" id="KW-0812">Transmembrane</keyword>
<evidence type="ECO:0000256" key="5">
    <source>
        <dbReference type="ARBA" id="ARBA00022553"/>
    </source>
</evidence>
<dbReference type="PANTHER" id="PTHR45436:SF10">
    <property type="entry name" value="HISTIDINE KINASE"/>
    <property type="match status" value="1"/>
</dbReference>
<evidence type="ECO:0000256" key="7">
    <source>
        <dbReference type="ARBA" id="ARBA00022692"/>
    </source>
</evidence>
<keyword evidence="4" id="KW-1003">Cell membrane</keyword>
<dbReference type="SUPFAM" id="SSF55874">
    <property type="entry name" value="ATPase domain of HSP90 chaperone/DNA topoisomerase II/histidine kinase"/>
    <property type="match status" value="1"/>
</dbReference>
<evidence type="ECO:0000313" key="16">
    <source>
        <dbReference type="Proteomes" id="UP000021315"/>
    </source>
</evidence>
<keyword evidence="11 12" id="KW-0472">Membrane</keyword>
<dbReference type="SUPFAM" id="SSF103190">
    <property type="entry name" value="Sensory domain-like"/>
    <property type="match status" value="1"/>
</dbReference>
<dbReference type="InterPro" id="IPR003660">
    <property type="entry name" value="HAMP_dom"/>
</dbReference>
<comment type="caution">
    <text evidence="15">The sequence shown here is derived from an EMBL/GenBank/DDBJ whole genome shotgun (WGS) entry which is preliminary data.</text>
</comment>
<dbReference type="NCBIfam" id="NF008312">
    <property type="entry name" value="PRK11100.1"/>
    <property type="match status" value="1"/>
</dbReference>
<keyword evidence="9 12" id="KW-1133">Transmembrane helix</keyword>
<feature type="domain" description="Histidine kinase" evidence="13">
    <location>
        <begin position="262"/>
        <end position="475"/>
    </location>
</feature>
<dbReference type="EMBL" id="JDST02000032">
    <property type="protein sequence ID" value="KFB77180.1"/>
    <property type="molecule type" value="Genomic_DNA"/>
</dbReference>
<evidence type="ECO:0000259" key="13">
    <source>
        <dbReference type="PROSITE" id="PS50109"/>
    </source>
</evidence>
<dbReference type="InterPro" id="IPR004358">
    <property type="entry name" value="Sig_transdc_His_kin-like_C"/>
</dbReference>
<evidence type="ECO:0000313" key="15">
    <source>
        <dbReference type="EMBL" id="KFB77180.1"/>
    </source>
</evidence>
<dbReference type="InterPro" id="IPR036097">
    <property type="entry name" value="HisK_dim/P_sf"/>
</dbReference>
<evidence type="ECO:0000256" key="2">
    <source>
        <dbReference type="ARBA" id="ARBA00004651"/>
    </source>
</evidence>
<dbReference type="InterPro" id="IPR003594">
    <property type="entry name" value="HATPase_dom"/>
</dbReference>
<organism evidence="15 16">
    <name type="scientific">Candidatus Accumulibacter cognatus</name>
    <dbReference type="NCBI Taxonomy" id="2954383"/>
    <lineage>
        <taxon>Bacteria</taxon>
        <taxon>Pseudomonadati</taxon>
        <taxon>Pseudomonadota</taxon>
        <taxon>Betaproteobacteria</taxon>
        <taxon>Candidatus Accumulibacter</taxon>
    </lineage>
</organism>
<dbReference type="InterPro" id="IPR029151">
    <property type="entry name" value="Sensor-like_sf"/>
</dbReference>
<dbReference type="Gene3D" id="3.30.450.20">
    <property type="entry name" value="PAS domain"/>
    <property type="match status" value="1"/>
</dbReference>
<dbReference type="RefSeq" id="WP_034947850.1">
    <property type="nucleotide sequence ID" value="NZ_JDST02000032.1"/>
</dbReference>
<evidence type="ECO:0000256" key="1">
    <source>
        <dbReference type="ARBA" id="ARBA00000085"/>
    </source>
</evidence>
<keyword evidence="16" id="KW-1185">Reference proteome</keyword>
<dbReference type="InterPro" id="IPR036890">
    <property type="entry name" value="HATPase_C_sf"/>
</dbReference>
<dbReference type="GO" id="GO:0000155">
    <property type="term" value="F:phosphorelay sensor kinase activity"/>
    <property type="evidence" value="ECO:0007669"/>
    <property type="project" value="InterPro"/>
</dbReference>
<dbReference type="CDD" id="cd00082">
    <property type="entry name" value="HisKA"/>
    <property type="match status" value="1"/>
</dbReference>
<keyword evidence="10" id="KW-0902">Two-component regulatory system</keyword>
<keyword evidence="6 15" id="KW-0808">Transferase</keyword>
<dbReference type="STRING" id="1453999.AW06_001731"/>
<proteinExistence type="predicted"/>
<dbReference type="SUPFAM" id="SSF47384">
    <property type="entry name" value="Homodimeric domain of signal transducing histidine kinase"/>
    <property type="match status" value="1"/>
</dbReference>
<sequence length="475" mass="51794">MNISVRLFIGYFLVVGLAAWFVLNIFMREAEPGIRQATEETLVDTAHVLAELAAPDLASGRMADGEFASALAAARQRSPQASIWGVRKDSIDFRVYITDDLGRVVFDSEGLALGADYSQWRDVARVLKGEYGARSTRAQADDASSSVMYVAAPIRHQGRLLGVLSVAKPLSSVLPYVGHAEQRVKRAGYILLAASALIGVVFSAWLSWSINRLRIYARDVSEGRQADPPTSGGRQFSELARALALMRERLEGKQYVERYVQNLAHEMKSPLSAIIGAAEILEGRPADDDRRRFALSVGEQARRLQGIIERMLMLARVEQLQAPEDAVPVDLNELLQRCVDERSLPLQARRLSCSFAIGESLGVRGDPFLLQQALLNLLDNAIAFSLTGGNIEIALQRRDQHAEVTVRDHGSGAPDYALPQVFDRFYSLASPASGQKSSGLGLALVREVARLHGGEADFGNHPEGGAVARLLLPSA</sequence>
<dbReference type="SMART" id="SM00387">
    <property type="entry name" value="HATPase_c"/>
    <property type="match status" value="1"/>
</dbReference>
<dbReference type="SMART" id="SM00388">
    <property type="entry name" value="HisKA"/>
    <property type="match status" value="1"/>
</dbReference>
<dbReference type="AlphaFoldDB" id="A0A080M9Q7"/>
<evidence type="ECO:0000259" key="14">
    <source>
        <dbReference type="PROSITE" id="PS50885"/>
    </source>
</evidence>
<dbReference type="Pfam" id="PF02518">
    <property type="entry name" value="HATPase_c"/>
    <property type="match status" value="1"/>
</dbReference>
<dbReference type="PANTHER" id="PTHR45436">
    <property type="entry name" value="SENSOR HISTIDINE KINASE YKOH"/>
    <property type="match status" value="1"/>
</dbReference>
<keyword evidence="5" id="KW-0597">Phosphoprotein</keyword>
<dbReference type="Gene3D" id="3.30.565.10">
    <property type="entry name" value="Histidine kinase-like ATPase, C-terminal domain"/>
    <property type="match status" value="1"/>
</dbReference>
<evidence type="ECO:0000256" key="6">
    <source>
        <dbReference type="ARBA" id="ARBA00022679"/>
    </source>
</evidence>
<reference evidence="15" key="1">
    <citation type="submission" date="2014-02" db="EMBL/GenBank/DDBJ databases">
        <title>Expanding our view of genomic diversity in Candidatus Accumulibacter clades.</title>
        <authorList>
            <person name="Skennerton C.T."/>
            <person name="Barr J.J."/>
            <person name="Slater F.R."/>
            <person name="Bond P.L."/>
            <person name="Tyson G.W."/>
        </authorList>
    </citation>
    <scope>NUCLEOTIDE SEQUENCE [LARGE SCALE GENOMIC DNA]</scope>
</reference>
<evidence type="ECO:0000256" key="10">
    <source>
        <dbReference type="ARBA" id="ARBA00023012"/>
    </source>
</evidence>
<evidence type="ECO:0000256" key="4">
    <source>
        <dbReference type="ARBA" id="ARBA00022475"/>
    </source>
</evidence>
<dbReference type="PRINTS" id="PR00344">
    <property type="entry name" value="BCTRLSENSOR"/>
</dbReference>
<accession>A0A080M9Q7</accession>
<gene>
    <name evidence="15" type="primary">creC_1</name>
    <name evidence="15" type="ORF">AW06_001731</name>
</gene>
<dbReference type="PROSITE" id="PS50109">
    <property type="entry name" value="HIS_KIN"/>
    <property type="match status" value="1"/>
</dbReference>
<comment type="subcellular location">
    <subcellularLocation>
        <location evidence="2">Cell membrane</location>
        <topology evidence="2">Multi-pass membrane protein</topology>
    </subcellularLocation>
</comment>
<dbReference type="PROSITE" id="PS50885">
    <property type="entry name" value="HAMP"/>
    <property type="match status" value="1"/>
</dbReference>
<dbReference type="InterPro" id="IPR003661">
    <property type="entry name" value="HisK_dim/P_dom"/>
</dbReference>
<feature type="domain" description="HAMP" evidence="14">
    <location>
        <begin position="204"/>
        <end position="255"/>
    </location>
</feature>
<evidence type="ECO:0000256" key="11">
    <source>
        <dbReference type="ARBA" id="ARBA00023136"/>
    </source>
</evidence>
<evidence type="ECO:0000256" key="9">
    <source>
        <dbReference type="ARBA" id="ARBA00022989"/>
    </source>
</evidence>
<feature type="transmembrane region" description="Helical" evidence="12">
    <location>
        <begin position="6"/>
        <end position="26"/>
    </location>
</feature>
<evidence type="ECO:0000256" key="12">
    <source>
        <dbReference type="SAM" id="Phobius"/>
    </source>
</evidence>
<comment type="catalytic activity">
    <reaction evidence="1">
        <text>ATP + protein L-histidine = ADP + protein N-phospho-L-histidine.</text>
        <dbReference type="EC" id="2.7.13.3"/>
    </reaction>
</comment>
<dbReference type="GO" id="GO:0005886">
    <property type="term" value="C:plasma membrane"/>
    <property type="evidence" value="ECO:0007669"/>
    <property type="project" value="UniProtKB-SubCell"/>
</dbReference>
<dbReference type="InterPro" id="IPR005467">
    <property type="entry name" value="His_kinase_dom"/>
</dbReference>
<name>A0A080M9Q7_9PROT</name>